<dbReference type="Pfam" id="PF19300">
    <property type="entry name" value="BPD_transp_1_N"/>
    <property type="match status" value="1"/>
</dbReference>
<protein>
    <submittedName>
        <fullName evidence="10">ABC transporter permease</fullName>
    </submittedName>
</protein>
<dbReference type="EMBL" id="JAAVTX010000002">
    <property type="protein sequence ID" value="NKE44103.1"/>
    <property type="molecule type" value="Genomic_DNA"/>
</dbReference>
<accession>A0ABX1EVC5</accession>
<feature type="transmembrane region" description="Helical" evidence="7">
    <location>
        <begin position="209"/>
        <end position="231"/>
    </location>
</feature>
<dbReference type="SUPFAM" id="SSF161098">
    <property type="entry name" value="MetI-like"/>
    <property type="match status" value="1"/>
</dbReference>
<comment type="similarity">
    <text evidence="7">Belongs to the binding-protein-dependent transport system permease family.</text>
</comment>
<comment type="caution">
    <text evidence="10">The sequence shown here is derived from an EMBL/GenBank/DDBJ whole genome shotgun (WGS) entry which is preliminary data.</text>
</comment>
<evidence type="ECO:0000259" key="9">
    <source>
        <dbReference type="PROSITE" id="PS50928"/>
    </source>
</evidence>
<dbReference type="InterPro" id="IPR000515">
    <property type="entry name" value="MetI-like"/>
</dbReference>
<evidence type="ECO:0000256" key="6">
    <source>
        <dbReference type="ARBA" id="ARBA00023136"/>
    </source>
</evidence>
<evidence type="ECO:0000256" key="4">
    <source>
        <dbReference type="ARBA" id="ARBA00022692"/>
    </source>
</evidence>
<reference evidence="10 11" key="1">
    <citation type="submission" date="2020-03" db="EMBL/GenBank/DDBJ databases">
        <title>Roseomonas selenitidurans sp. nov. isolated from soil.</title>
        <authorList>
            <person name="Liu H."/>
        </authorList>
    </citation>
    <scope>NUCLEOTIDE SEQUENCE [LARGE SCALE GENOMIC DNA]</scope>
    <source>
        <strain evidence="10 11">JCM 15073</strain>
    </source>
</reference>
<proteinExistence type="inferred from homology"/>
<keyword evidence="2 7" id="KW-0813">Transport</keyword>
<evidence type="ECO:0000256" key="2">
    <source>
        <dbReference type="ARBA" id="ARBA00022448"/>
    </source>
</evidence>
<organism evidence="10 11">
    <name type="scientific">Falsiroseomonas frigidaquae</name>
    <dbReference type="NCBI Taxonomy" id="487318"/>
    <lineage>
        <taxon>Bacteria</taxon>
        <taxon>Pseudomonadati</taxon>
        <taxon>Pseudomonadota</taxon>
        <taxon>Alphaproteobacteria</taxon>
        <taxon>Acetobacterales</taxon>
        <taxon>Roseomonadaceae</taxon>
        <taxon>Falsiroseomonas</taxon>
    </lineage>
</organism>
<dbReference type="PROSITE" id="PS50928">
    <property type="entry name" value="ABC_TM1"/>
    <property type="match status" value="1"/>
</dbReference>
<feature type="transmembrane region" description="Helical" evidence="7">
    <location>
        <begin position="168"/>
        <end position="189"/>
    </location>
</feature>
<dbReference type="Proteomes" id="UP000765160">
    <property type="component" value="Unassembled WGS sequence"/>
</dbReference>
<dbReference type="Gene3D" id="1.10.3720.10">
    <property type="entry name" value="MetI-like"/>
    <property type="match status" value="1"/>
</dbReference>
<evidence type="ECO:0000256" key="8">
    <source>
        <dbReference type="SAM" id="MobiDB-lite"/>
    </source>
</evidence>
<evidence type="ECO:0000256" key="1">
    <source>
        <dbReference type="ARBA" id="ARBA00004651"/>
    </source>
</evidence>
<dbReference type="InterPro" id="IPR045621">
    <property type="entry name" value="BPD_transp_1_N"/>
</dbReference>
<gene>
    <name evidence="10" type="ORF">HB662_04905</name>
</gene>
<evidence type="ECO:0000313" key="11">
    <source>
        <dbReference type="Proteomes" id="UP000765160"/>
    </source>
</evidence>
<dbReference type="PANTHER" id="PTHR43163:SF6">
    <property type="entry name" value="DIPEPTIDE TRANSPORT SYSTEM PERMEASE PROTEIN DPPB-RELATED"/>
    <property type="match status" value="1"/>
</dbReference>
<dbReference type="Pfam" id="PF00528">
    <property type="entry name" value="BPD_transp_1"/>
    <property type="match status" value="1"/>
</dbReference>
<keyword evidence="11" id="KW-1185">Reference proteome</keyword>
<feature type="region of interest" description="Disordered" evidence="8">
    <location>
        <begin position="1"/>
        <end position="21"/>
    </location>
</feature>
<evidence type="ECO:0000256" key="5">
    <source>
        <dbReference type="ARBA" id="ARBA00022989"/>
    </source>
</evidence>
<evidence type="ECO:0000313" key="10">
    <source>
        <dbReference type="EMBL" id="NKE44103.1"/>
    </source>
</evidence>
<dbReference type="InterPro" id="IPR035906">
    <property type="entry name" value="MetI-like_sf"/>
</dbReference>
<keyword evidence="6 7" id="KW-0472">Membrane</keyword>
<evidence type="ECO:0000256" key="7">
    <source>
        <dbReference type="RuleBase" id="RU363032"/>
    </source>
</evidence>
<keyword evidence="5 7" id="KW-1133">Transmembrane helix</keyword>
<sequence length="349" mass="37825">MESCTTRRGCGKPPRRSSEGRPHLVKRFAGRIAHAAFVLWAVATLTFLLFRLMPGDPTLNFLSDSFSEEMRADLLESFGLDKPLPEQYLIYLGSLLQGDLGVSFLQKRPVLDILLAALPNTAALTITALVIAYAFGIIAGAFLAFARGTVTEGIAIPAALITRAAPEFWLGMLLLSWLSFAWGIFPSAGANVAGSEFTSEWARLTSADFLWHLILPALTLALYLQGLPLLLMRATMLEVLNDEFIVMARMKGLSRWAIVMRHAARNALLPVATAFALGLGSSFGGNVVIETVFSWPGLGRVLVSAVQGADYPLAQGAFIMIAAVLVLMNMVADLLYAWLDPRVSVGARR</sequence>
<evidence type="ECO:0000256" key="3">
    <source>
        <dbReference type="ARBA" id="ARBA00022475"/>
    </source>
</evidence>
<keyword evidence="3" id="KW-1003">Cell membrane</keyword>
<dbReference type="PANTHER" id="PTHR43163">
    <property type="entry name" value="DIPEPTIDE TRANSPORT SYSTEM PERMEASE PROTEIN DPPB-RELATED"/>
    <property type="match status" value="1"/>
</dbReference>
<feature type="transmembrane region" description="Helical" evidence="7">
    <location>
        <begin position="32"/>
        <end position="53"/>
    </location>
</feature>
<feature type="transmembrane region" description="Helical" evidence="7">
    <location>
        <begin position="267"/>
        <end position="293"/>
    </location>
</feature>
<feature type="transmembrane region" description="Helical" evidence="7">
    <location>
        <begin position="113"/>
        <end position="135"/>
    </location>
</feature>
<feature type="domain" description="ABC transmembrane type-1" evidence="9">
    <location>
        <begin position="118"/>
        <end position="336"/>
    </location>
</feature>
<dbReference type="CDD" id="cd06261">
    <property type="entry name" value="TM_PBP2"/>
    <property type="match status" value="1"/>
</dbReference>
<name>A0ABX1EVC5_9PROT</name>
<keyword evidence="4 7" id="KW-0812">Transmembrane</keyword>
<feature type="transmembrane region" description="Helical" evidence="7">
    <location>
        <begin position="313"/>
        <end position="339"/>
    </location>
</feature>
<comment type="subcellular location">
    <subcellularLocation>
        <location evidence="1 7">Cell membrane</location>
        <topology evidence="1 7">Multi-pass membrane protein</topology>
    </subcellularLocation>
</comment>